<dbReference type="GO" id="GO:0003743">
    <property type="term" value="F:translation initiation factor activity"/>
    <property type="evidence" value="ECO:0007669"/>
    <property type="project" value="InterPro"/>
</dbReference>
<reference evidence="5" key="1">
    <citation type="submission" date="2022-10" db="EMBL/GenBank/DDBJ databases">
        <title>Genome assembly of Pristionchus species.</title>
        <authorList>
            <person name="Yoshida K."/>
            <person name="Sommer R.J."/>
        </authorList>
    </citation>
    <scope>NUCLEOTIDE SEQUENCE [LARGE SCALE GENOMIC DNA]</scope>
    <source>
        <strain evidence="5">RS5460</strain>
    </source>
</reference>
<dbReference type="SUPFAM" id="SSF55159">
    <property type="entry name" value="eIF1-like"/>
    <property type="match status" value="1"/>
</dbReference>
<dbReference type="AlphaFoldDB" id="A0AAN4Z811"/>
<dbReference type="Pfam" id="PF17832">
    <property type="entry name" value="Pre-PUA"/>
    <property type="match status" value="1"/>
</dbReference>
<feature type="compositionally biased region" description="Acidic residues" evidence="2">
    <location>
        <begin position="212"/>
        <end position="242"/>
    </location>
</feature>
<dbReference type="InterPro" id="IPR015947">
    <property type="entry name" value="PUA-like_sf"/>
</dbReference>
<dbReference type="InterPro" id="IPR058886">
    <property type="entry name" value="SWIB_eIF2D"/>
</dbReference>
<dbReference type="CDD" id="cd11608">
    <property type="entry name" value="eIF2D_C"/>
    <property type="match status" value="1"/>
</dbReference>
<dbReference type="CDD" id="cd21156">
    <property type="entry name" value="PUA_eIF2d-like"/>
    <property type="match status" value="1"/>
</dbReference>
<dbReference type="NCBIfam" id="TIGR00451">
    <property type="entry name" value="unchar_dom_2"/>
    <property type="match status" value="1"/>
</dbReference>
<dbReference type="EMBL" id="BTRK01000002">
    <property type="protein sequence ID" value="GMR35806.1"/>
    <property type="molecule type" value="Genomic_DNA"/>
</dbReference>
<dbReference type="FunFam" id="3.10.400.20:FF:000002">
    <property type="entry name" value="Eukaryotic translation initiation factor 2D"/>
    <property type="match status" value="1"/>
</dbReference>
<name>A0AAN4Z811_9BILA</name>
<dbReference type="Pfam" id="PF25304">
    <property type="entry name" value="WHD_eIF2D"/>
    <property type="match status" value="1"/>
</dbReference>
<dbReference type="Pfam" id="PF26292">
    <property type="entry name" value="PUA_elF2D"/>
    <property type="match status" value="1"/>
</dbReference>
<dbReference type="InterPro" id="IPR057429">
    <property type="entry name" value="WH_eIF2D"/>
</dbReference>
<dbReference type="PROSITE" id="PS50890">
    <property type="entry name" value="PUA"/>
    <property type="match status" value="1"/>
</dbReference>
<dbReference type="InterPro" id="IPR004521">
    <property type="entry name" value="Uncharacterised_CHP00451"/>
</dbReference>
<evidence type="ECO:0000313" key="5">
    <source>
        <dbReference type="Proteomes" id="UP001328107"/>
    </source>
</evidence>
<dbReference type="SUPFAM" id="SSF88697">
    <property type="entry name" value="PUA domain-like"/>
    <property type="match status" value="1"/>
</dbReference>
<feature type="non-terminal residue" evidence="4">
    <location>
        <position position="1"/>
    </location>
</feature>
<gene>
    <name evidence="4" type="ORF">PMAYCL1PPCAC_06001</name>
</gene>
<dbReference type="InterPro" id="IPR041366">
    <property type="entry name" value="Pre-PUA"/>
</dbReference>
<comment type="caution">
    <text evidence="4">The sequence shown here is derived from an EMBL/GenBank/DDBJ whole genome shotgun (WGS) entry which is preliminary data.</text>
</comment>
<dbReference type="PROSITE" id="PS50296">
    <property type="entry name" value="SUI1"/>
    <property type="match status" value="1"/>
</dbReference>
<keyword evidence="5" id="KW-1185">Reference proteome</keyword>
<dbReference type="GO" id="GO:0003723">
    <property type="term" value="F:RNA binding"/>
    <property type="evidence" value="ECO:0007669"/>
    <property type="project" value="InterPro"/>
</dbReference>
<dbReference type="GO" id="GO:0001731">
    <property type="term" value="P:formation of translation preinitiation complex"/>
    <property type="evidence" value="ECO:0007669"/>
    <property type="project" value="InterPro"/>
</dbReference>
<feature type="domain" description="SUI1" evidence="3">
    <location>
        <begin position="465"/>
        <end position="538"/>
    </location>
</feature>
<proteinExistence type="predicted"/>
<protein>
    <recommendedName>
        <fullName evidence="3">SUI1 domain-containing protein</fullName>
    </recommendedName>
</protein>
<dbReference type="Gene3D" id="3.30.780.10">
    <property type="entry name" value="SUI1-like domain"/>
    <property type="match status" value="1"/>
</dbReference>
<evidence type="ECO:0000256" key="2">
    <source>
        <dbReference type="SAM" id="MobiDB-lite"/>
    </source>
</evidence>
<dbReference type="Pfam" id="PF01253">
    <property type="entry name" value="SUI1"/>
    <property type="match status" value="1"/>
</dbReference>
<evidence type="ECO:0000313" key="4">
    <source>
        <dbReference type="EMBL" id="GMR35806.1"/>
    </source>
</evidence>
<dbReference type="InterPro" id="IPR039757">
    <property type="entry name" value="EIF2D"/>
</dbReference>
<dbReference type="InterPro" id="IPR039759">
    <property type="entry name" value="eIF2D_SUI1"/>
</dbReference>
<accession>A0AAN4Z811</accession>
<dbReference type="Pfam" id="PF26291">
    <property type="entry name" value="SWIB_eIF2D"/>
    <property type="match status" value="1"/>
</dbReference>
<dbReference type="GO" id="GO:0005737">
    <property type="term" value="C:cytoplasm"/>
    <property type="evidence" value="ECO:0007669"/>
    <property type="project" value="UniProtKB-SubCell"/>
</dbReference>
<dbReference type="InterPro" id="IPR036877">
    <property type="entry name" value="SUI1_dom_sf"/>
</dbReference>
<dbReference type="PANTHER" id="PTHR12217">
    <property type="entry name" value="EUKARYOTIC TRANSLATION INITIATION FACTOR 2D"/>
    <property type="match status" value="1"/>
</dbReference>
<feature type="region of interest" description="Disordered" evidence="2">
    <location>
        <begin position="205"/>
        <end position="242"/>
    </location>
</feature>
<dbReference type="InterPro" id="IPR001950">
    <property type="entry name" value="SUI1"/>
</dbReference>
<sequence>SFVFTMFKKPFSVKNNASMRNSDIKKLLARLPSSVSTQLSKNSVASGRLTTFNDYLIDFYTFEKVPLFFEFTEDKSRTLFPTVYGTWLSQEAWPILLVHRNVFSYLENGADLMLPGVICNEHFGLPEFSAGAPVVICTIQGDTITGPVAVGKAVLSSAEMRACGMKGRGVQMLHLDKDLFWELGDRKPAPTISVADVIKSMASEEETKVEEGVENLEIEEKKEEEEESKEEESVEAVEEKEDEDSAEELLLRCFLAGLKHRMTKSAQLPFDVGQFYARCLLPCVPAHRRLDMKKTKYKKFATFLDEVNKMESSAIVKIQGKGKGNDVIAAVTWDHPLLKSFQLTNERITDEDAEAKKIGPTIHEVLSLTEPLMPLVRTWKKAEKGQSMTPQELREGVTGYVKAQNLNEGKLVKMDPLLAQLARSNETTMDWNTLNQKIQGLATPTFIVELPDKRKLVYKMKAPKIHLKTENRIGNKKVTIVNNCEMLGIDVKELAHRLQVRVAASASVIEASAPFTGNCIQLQGSQVAFVSTMLTTEYGIDKKYIDGFELPAKKKKK</sequence>
<organism evidence="4 5">
    <name type="scientific">Pristionchus mayeri</name>
    <dbReference type="NCBI Taxonomy" id="1317129"/>
    <lineage>
        <taxon>Eukaryota</taxon>
        <taxon>Metazoa</taxon>
        <taxon>Ecdysozoa</taxon>
        <taxon>Nematoda</taxon>
        <taxon>Chromadorea</taxon>
        <taxon>Rhabditida</taxon>
        <taxon>Rhabditina</taxon>
        <taxon>Diplogasteromorpha</taxon>
        <taxon>Diplogasteroidea</taxon>
        <taxon>Neodiplogasteridae</taxon>
        <taxon>Pristionchus</taxon>
    </lineage>
</organism>
<dbReference type="PANTHER" id="PTHR12217:SF4">
    <property type="entry name" value="EUKARYOTIC TRANSLATION INITIATION FACTOR 2D"/>
    <property type="match status" value="1"/>
</dbReference>
<dbReference type="Proteomes" id="UP001328107">
    <property type="component" value="Unassembled WGS sequence"/>
</dbReference>
<evidence type="ECO:0000259" key="3">
    <source>
        <dbReference type="PROSITE" id="PS50296"/>
    </source>
</evidence>
<dbReference type="InterPro" id="IPR048248">
    <property type="entry name" value="PUA_eIF2d-like"/>
</dbReference>
<dbReference type="Gene3D" id="3.10.400.20">
    <property type="match status" value="1"/>
</dbReference>
<keyword evidence="1" id="KW-0963">Cytoplasm</keyword>
<evidence type="ECO:0000256" key="1">
    <source>
        <dbReference type="ARBA" id="ARBA00022490"/>
    </source>
</evidence>